<dbReference type="Proteomes" id="UP000694924">
    <property type="component" value="Unplaced"/>
</dbReference>
<sequence>MKSYNFRLTLLLILIPAVVHLKAQEYCPPENCLPQEQCNSTVSNASCLNGNECCSIVKSEYRTHCHHFSGICMNKCGDVVTVKQAVVDCQENERCCILV</sequence>
<organism evidence="2 3">
    <name type="scientific">Polistes dominula</name>
    <name type="common">European paper wasp</name>
    <name type="synonym">Vespa dominula</name>
    <dbReference type="NCBI Taxonomy" id="743375"/>
    <lineage>
        <taxon>Eukaryota</taxon>
        <taxon>Metazoa</taxon>
        <taxon>Ecdysozoa</taxon>
        <taxon>Arthropoda</taxon>
        <taxon>Hexapoda</taxon>
        <taxon>Insecta</taxon>
        <taxon>Pterygota</taxon>
        <taxon>Neoptera</taxon>
        <taxon>Endopterygota</taxon>
        <taxon>Hymenoptera</taxon>
        <taxon>Apocrita</taxon>
        <taxon>Aculeata</taxon>
        <taxon>Vespoidea</taxon>
        <taxon>Vespidae</taxon>
        <taxon>Polistinae</taxon>
        <taxon>Polistini</taxon>
        <taxon>Polistes</taxon>
    </lineage>
</organism>
<feature type="signal peptide" evidence="1">
    <location>
        <begin position="1"/>
        <end position="23"/>
    </location>
</feature>
<protein>
    <submittedName>
        <fullName evidence="3">Uncharacterized protein LOC107067206</fullName>
    </submittedName>
</protein>
<gene>
    <name evidence="3" type="primary">LOC107067206</name>
</gene>
<reference evidence="3" key="1">
    <citation type="submission" date="2025-08" db="UniProtKB">
        <authorList>
            <consortium name="RefSeq"/>
        </authorList>
    </citation>
    <scope>IDENTIFICATION</scope>
    <source>
        <tissue evidence="3">Whole body</tissue>
    </source>
</reference>
<name>A0ABM1ICQ0_POLDO</name>
<accession>A0ABM1ICQ0</accession>
<dbReference type="RefSeq" id="XP_015177987.1">
    <property type="nucleotide sequence ID" value="XM_015322501.1"/>
</dbReference>
<keyword evidence="1" id="KW-0732">Signal</keyword>
<dbReference type="GeneID" id="107067206"/>
<evidence type="ECO:0000313" key="2">
    <source>
        <dbReference type="Proteomes" id="UP000694924"/>
    </source>
</evidence>
<evidence type="ECO:0000256" key="1">
    <source>
        <dbReference type="SAM" id="SignalP"/>
    </source>
</evidence>
<proteinExistence type="predicted"/>
<evidence type="ECO:0000313" key="3">
    <source>
        <dbReference type="RefSeq" id="XP_015177987.1"/>
    </source>
</evidence>
<keyword evidence="2" id="KW-1185">Reference proteome</keyword>
<feature type="chain" id="PRO_5046568196" evidence="1">
    <location>
        <begin position="24"/>
        <end position="99"/>
    </location>
</feature>